<keyword evidence="2" id="KW-1185">Reference proteome</keyword>
<protein>
    <submittedName>
        <fullName evidence="1">Uncharacterized protein</fullName>
    </submittedName>
</protein>
<dbReference type="EMBL" id="FQZY01000011">
    <property type="protein sequence ID" value="SHJ54196.1"/>
    <property type="molecule type" value="Genomic_DNA"/>
</dbReference>
<accession>A0A1M6K5C9</accession>
<dbReference type="STRING" id="1121950.SAMN02745243_00815"/>
<dbReference type="OrthoDB" id="1779461at2"/>
<evidence type="ECO:0000313" key="1">
    <source>
        <dbReference type="EMBL" id="SHJ54196.1"/>
    </source>
</evidence>
<organism evidence="1 2">
    <name type="scientific">Hespellia stercorisuis DSM 15480</name>
    <dbReference type="NCBI Taxonomy" id="1121950"/>
    <lineage>
        <taxon>Bacteria</taxon>
        <taxon>Bacillati</taxon>
        <taxon>Bacillota</taxon>
        <taxon>Clostridia</taxon>
        <taxon>Lachnospirales</taxon>
        <taxon>Lachnospiraceae</taxon>
        <taxon>Hespellia</taxon>
    </lineage>
</organism>
<gene>
    <name evidence="1" type="ORF">SAMN02745243_00815</name>
</gene>
<evidence type="ECO:0000313" key="2">
    <source>
        <dbReference type="Proteomes" id="UP000184301"/>
    </source>
</evidence>
<sequence>MDSIVNKLSEIESAASAIVAHAEEQKAVIDDEMQKKRDEFDAKLEADTQKKIRLIRGELESRTSSLLGNQTGEAGESIEALKQEYETKHEEYAKEILARITEV</sequence>
<dbReference type="AlphaFoldDB" id="A0A1M6K5C9"/>
<name>A0A1M6K5C9_9FIRM</name>
<reference evidence="1 2" key="1">
    <citation type="submission" date="2016-11" db="EMBL/GenBank/DDBJ databases">
        <authorList>
            <person name="Jaros S."/>
            <person name="Januszkiewicz K."/>
            <person name="Wedrychowicz H."/>
        </authorList>
    </citation>
    <scope>NUCLEOTIDE SEQUENCE [LARGE SCALE GENOMIC DNA]</scope>
    <source>
        <strain evidence="1 2">DSM 15480</strain>
    </source>
</reference>
<proteinExistence type="predicted"/>
<dbReference type="Proteomes" id="UP000184301">
    <property type="component" value="Unassembled WGS sequence"/>
</dbReference>
<dbReference type="RefSeq" id="WP_073105563.1">
    <property type="nucleotide sequence ID" value="NZ_FQZY01000011.1"/>
</dbReference>